<dbReference type="Gene3D" id="2.60.40.10">
    <property type="entry name" value="Immunoglobulins"/>
    <property type="match status" value="1"/>
</dbReference>
<proteinExistence type="predicted"/>
<feature type="domain" description="GPI inositol-deacylase PGAP1-like alpha/beta" evidence="2">
    <location>
        <begin position="154"/>
        <end position="292"/>
    </location>
</feature>
<dbReference type="EMBL" id="CP048685">
    <property type="protein sequence ID" value="QPJ62793.1"/>
    <property type="molecule type" value="Genomic_DNA"/>
</dbReference>
<dbReference type="InterPro" id="IPR028994">
    <property type="entry name" value="Integrin_alpha_N"/>
</dbReference>
<dbReference type="SUPFAM" id="SSF69318">
    <property type="entry name" value="Integrin alpha N-terminal domain"/>
    <property type="match status" value="1"/>
</dbReference>
<dbReference type="InterPro" id="IPR036116">
    <property type="entry name" value="FN3_sf"/>
</dbReference>
<name>A0A7T0G1B9_9BACT</name>
<sequence>MSCPRVFKLAFNIVLLVFLVLPSVSFGVESDNTSNETPSNIRAVVSNQEIHLSWDHLDITVDQYRIDIAEVDQDTGTISPKGFYEFTPETIRDLGGDKQEASLAIQFLPDGVTPLQNSKKYSLSVRAVTNGQLSDSSEVVTAVPHVISADPPATPILFLHGFTGSSGGTFGDTTQFLEQQLGWTRGGNLKIVGDNFNLVPENFNANGDFFTMDFGDDTATYPDSQGLIHQAEELEVAIDYLKSQGVSPIMVMGHSNGGQVARYYLANHPQAATNVTKSIAYGSPHRGADLSFFGGPSNHGIRDTFYACSPANEIVYQGKNLFGEDIDNQFLTNLSQQTLPTLDEGYVSILGSKRERSPNCHPTDLGDGVVARTSQDLRLVDNPPENIKTILTDHLHSGQGNHFSAVMCGMDQSRCAVFSMKYQGNDPVTLQVTSPTGERVREAGASSELIEIPGADLMEVSDEGAIEMDTVIVPFADPGVFTVLLTPASGSSPTDIFTLVAEVGGVEVVLAEDMMVQDLPPAGFTVLVPYPLGHSDFDGDTQSDVLAVHSSGLLISVLVKDSVFQEFGFLTQADPVAGWTVNATGDFNGDKKADLLLYNTTTGEYRTVLLDGATVLSDTVVFTIDPVIGVEPRGVGDFDGDGEVEIIVYHPPSGFTGLVYLTGGIFSSFEEATVIDVAGNWTLENTGHFNSDNKTDLLITNTVTGESAVIEMDGSTATGPTSIFTFAPATGWSVKDTGDFNGDGKTDVLILHSTGALGVLVMDGLVFQSFYVPGGLLSQWDLVNVGNYDVSNKADFLIFDTSTGDLMTAVQDGTTITAYTPVLNLGLGSGWSYHSGKP</sequence>
<protein>
    <submittedName>
        <fullName evidence="3">DUF1749 domain-containing protein</fullName>
    </submittedName>
</protein>
<dbReference type="Proteomes" id="UP000594688">
    <property type="component" value="Chromosome"/>
</dbReference>
<dbReference type="Gene3D" id="2.130.10.130">
    <property type="entry name" value="Integrin alpha, N-terminal"/>
    <property type="match status" value="1"/>
</dbReference>
<dbReference type="PANTHER" id="PTHR46580">
    <property type="entry name" value="SENSOR KINASE-RELATED"/>
    <property type="match status" value="1"/>
</dbReference>
<dbReference type="InterPro" id="IPR013783">
    <property type="entry name" value="Ig-like_fold"/>
</dbReference>
<gene>
    <name evidence="3" type="ORF">G3M70_13265</name>
</gene>
<evidence type="ECO:0000313" key="3">
    <source>
        <dbReference type="EMBL" id="QPJ62793.1"/>
    </source>
</evidence>
<dbReference type="Pfam" id="PF07819">
    <property type="entry name" value="PGAP1"/>
    <property type="match status" value="1"/>
</dbReference>
<evidence type="ECO:0000313" key="4">
    <source>
        <dbReference type="Proteomes" id="UP000594688"/>
    </source>
</evidence>
<dbReference type="Gene3D" id="3.40.50.1820">
    <property type="entry name" value="alpha/beta hydrolase"/>
    <property type="match status" value="1"/>
</dbReference>
<dbReference type="KEGG" id="nli:G3M70_13265"/>
<dbReference type="SUPFAM" id="SSF53474">
    <property type="entry name" value="alpha/beta-Hydrolases"/>
    <property type="match status" value="1"/>
</dbReference>
<organism evidence="3 4">
    <name type="scientific">Candidatus Nitronauta litoralis</name>
    <dbReference type="NCBI Taxonomy" id="2705533"/>
    <lineage>
        <taxon>Bacteria</taxon>
        <taxon>Pseudomonadati</taxon>
        <taxon>Nitrospinota/Tectimicrobiota group</taxon>
        <taxon>Nitrospinota</taxon>
        <taxon>Nitrospinia</taxon>
        <taxon>Nitrospinales</taxon>
        <taxon>Nitrospinaceae</taxon>
        <taxon>Candidatus Nitronauta</taxon>
    </lineage>
</organism>
<dbReference type="CDD" id="cd00063">
    <property type="entry name" value="FN3"/>
    <property type="match status" value="1"/>
</dbReference>
<accession>A0A7T0G1B9</accession>
<dbReference type="InterPro" id="IPR003961">
    <property type="entry name" value="FN3_dom"/>
</dbReference>
<dbReference type="AlphaFoldDB" id="A0A7T0G1B9"/>
<dbReference type="GO" id="GO:0016788">
    <property type="term" value="F:hydrolase activity, acting on ester bonds"/>
    <property type="evidence" value="ECO:0007669"/>
    <property type="project" value="InterPro"/>
</dbReference>
<dbReference type="Pfam" id="PF13517">
    <property type="entry name" value="FG-GAP_3"/>
    <property type="match status" value="1"/>
</dbReference>
<dbReference type="InterPro" id="IPR013517">
    <property type="entry name" value="FG-GAP"/>
</dbReference>
<dbReference type="SUPFAM" id="SSF49265">
    <property type="entry name" value="Fibronectin type III"/>
    <property type="match status" value="1"/>
</dbReference>
<evidence type="ECO:0000259" key="2">
    <source>
        <dbReference type="Pfam" id="PF07819"/>
    </source>
</evidence>
<keyword evidence="1" id="KW-0732">Signal</keyword>
<reference evidence="3 4" key="1">
    <citation type="submission" date="2020-02" db="EMBL/GenBank/DDBJ databases">
        <title>Genomic and physiological characterization of two novel Nitrospinaceae genera.</title>
        <authorList>
            <person name="Mueller A.J."/>
            <person name="Jung M.-Y."/>
            <person name="Strachan C.R."/>
            <person name="Herbold C.W."/>
            <person name="Kirkegaard R.H."/>
            <person name="Daims H."/>
        </authorList>
    </citation>
    <scope>NUCLEOTIDE SEQUENCE [LARGE SCALE GENOMIC DNA]</scope>
    <source>
        <strain evidence="3">EB</strain>
    </source>
</reference>
<evidence type="ECO:0000256" key="1">
    <source>
        <dbReference type="ARBA" id="ARBA00022729"/>
    </source>
</evidence>
<dbReference type="InterPro" id="IPR012908">
    <property type="entry name" value="PGAP1-ab_dom-like"/>
</dbReference>
<dbReference type="PANTHER" id="PTHR46580:SF2">
    <property type="entry name" value="MAM DOMAIN-CONTAINING PROTEIN"/>
    <property type="match status" value="1"/>
</dbReference>
<dbReference type="InterPro" id="IPR029058">
    <property type="entry name" value="AB_hydrolase_fold"/>
</dbReference>